<evidence type="ECO:0000313" key="2">
    <source>
        <dbReference type="EMBL" id="CAF4978604.1"/>
    </source>
</evidence>
<comment type="caution">
    <text evidence="2">The sequence shown here is derived from an EMBL/GenBank/DDBJ whole genome shotgun (WGS) entry which is preliminary data.</text>
</comment>
<evidence type="ECO:0000313" key="1">
    <source>
        <dbReference type="EMBL" id="CAF4541138.1"/>
    </source>
</evidence>
<dbReference type="EMBL" id="CAJOBI010090736">
    <property type="protein sequence ID" value="CAF4541138.1"/>
    <property type="molecule type" value="Genomic_DNA"/>
</dbReference>
<gene>
    <name evidence="1" type="ORF">SMN809_LOCUS36625</name>
    <name evidence="2" type="ORF">SMN809_LOCUS55584</name>
</gene>
<accession>A0A8S3D4T8</accession>
<evidence type="ECO:0000313" key="3">
    <source>
        <dbReference type="Proteomes" id="UP000676336"/>
    </source>
</evidence>
<sequence length="41" mass="4499">PTEINDLPPGSFSFAVEASVAEEFDEDVLEDEYDGIPELLV</sequence>
<proteinExistence type="predicted"/>
<dbReference type="AlphaFoldDB" id="A0A8S3D4T8"/>
<dbReference type="EMBL" id="CAJOBI010196693">
    <property type="protein sequence ID" value="CAF4978604.1"/>
    <property type="molecule type" value="Genomic_DNA"/>
</dbReference>
<reference evidence="2" key="1">
    <citation type="submission" date="2021-02" db="EMBL/GenBank/DDBJ databases">
        <authorList>
            <person name="Nowell W R."/>
        </authorList>
    </citation>
    <scope>NUCLEOTIDE SEQUENCE</scope>
</reference>
<name>A0A8S3D4T8_9BILA</name>
<dbReference type="Proteomes" id="UP000676336">
    <property type="component" value="Unassembled WGS sequence"/>
</dbReference>
<organism evidence="2 3">
    <name type="scientific">Rotaria magnacalcarata</name>
    <dbReference type="NCBI Taxonomy" id="392030"/>
    <lineage>
        <taxon>Eukaryota</taxon>
        <taxon>Metazoa</taxon>
        <taxon>Spiralia</taxon>
        <taxon>Gnathifera</taxon>
        <taxon>Rotifera</taxon>
        <taxon>Eurotatoria</taxon>
        <taxon>Bdelloidea</taxon>
        <taxon>Philodinida</taxon>
        <taxon>Philodinidae</taxon>
        <taxon>Rotaria</taxon>
    </lineage>
</organism>
<feature type="non-terminal residue" evidence="2">
    <location>
        <position position="1"/>
    </location>
</feature>
<protein>
    <submittedName>
        <fullName evidence="2">Uncharacterized protein</fullName>
    </submittedName>
</protein>